<accession>A7F7C7</accession>
<dbReference type="RefSeq" id="XP_001585623.1">
    <property type="nucleotide sequence ID" value="XM_001585573.1"/>
</dbReference>
<proteinExistence type="predicted"/>
<evidence type="ECO:0000313" key="1">
    <source>
        <dbReference type="EMBL" id="EDN98648.1"/>
    </source>
</evidence>
<reference evidence="1" key="1">
    <citation type="submission" date="2005-06" db="EMBL/GenBank/DDBJ databases">
        <authorList>
            <consortium name="The Genome Sequencing Platform"/>
            <consortium name="The Genome Assembly Team"/>
            <person name="Lander E."/>
            <person name="Birren B."/>
            <person name="Cuomo C."/>
        </authorList>
    </citation>
    <scope>NUCLEOTIDE SEQUENCE</scope>
    <source>
        <strain evidence="1">1980</strain>
    </source>
</reference>
<name>A7F7C7_SCLS1</name>
<sequence length="50" mass="5602">MARGGDEVDLEMFECGISLKEELEDLQSIEYMARYCGLPRSKELGTGTET</sequence>
<organism evidence="1 2">
    <name type="scientific">Sclerotinia sclerotiorum (strain ATCC 18683 / 1980 / Ss-1)</name>
    <name type="common">White mold</name>
    <name type="synonym">Whetzelinia sclerotiorum</name>
    <dbReference type="NCBI Taxonomy" id="665079"/>
    <lineage>
        <taxon>Eukaryota</taxon>
        <taxon>Fungi</taxon>
        <taxon>Dikarya</taxon>
        <taxon>Ascomycota</taxon>
        <taxon>Pezizomycotina</taxon>
        <taxon>Leotiomycetes</taxon>
        <taxon>Helotiales</taxon>
        <taxon>Sclerotiniaceae</taxon>
        <taxon>Sclerotinia</taxon>
    </lineage>
</organism>
<protein>
    <submittedName>
        <fullName evidence="1">Uncharacterized protein</fullName>
    </submittedName>
</protein>
<dbReference type="HOGENOM" id="CLU_3125959_0_0_1"/>
<dbReference type="KEGG" id="ssl:SS1G_13507"/>
<keyword evidence="2" id="KW-1185">Reference proteome</keyword>
<gene>
    <name evidence="1" type="ORF">SS1G_13507</name>
</gene>
<evidence type="ECO:0000313" key="2">
    <source>
        <dbReference type="Proteomes" id="UP000001312"/>
    </source>
</evidence>
<reference evidence="1" key="2">
    <citation type="submission" date="2007-08" db="EMBL/GenBank/DDBJ databases">
        <title>Annotation of the Sclerotinia sclerotiorum 1980 genome.</title>
        <authorList>
            <consortium name="The Broad Institute Genome Sequencing Platform"/>
            <person name="Birren B."/>
            <person name="Galagan J."/>
            <person name="Lander E."/>
            <person name="Devon K."/>
            <person name="Nusbaum C."/>
            <person name="Cuomo C."/>
            <person name="Jaffe D."/>
            <person name="Butler J."/>
            <person name="Alvarez P."/>
            <person name="Gnerre S."/>
            <person name="Grabherr M."/>
            <person name="Kleber M."/>
            <person name="Mauceli E."/>
            <person name="Brockman W."/>
            <person name="Rounsley S."/>
            <person name="Young S."/>
            <person name="LaButti K."/>
            <person name="Pushparaj V."/>
            <person name="DeCaprio D."/>
            <person name="Crawford M."/>
            <person name="Koehrsen M."/>
            <person name="Engels R."/>
            <person name="Montgomery P."/>
            <person name="Pearson M."/>
            <person name="Howarth C."/>
            <person name="Yandava C."/>
            <person name="Kodira C."/>
            <person name="Zeng Q."/>
            <person name="Alvarado L."/>
            <person name="O'Leary S."/>
            <person name="Dickman M.B."/>
            <person name="Kohn L."/>
            <person name="Rollins J."/>
        </authorList>
    </citation>
    <scope>NUCLEOTIDE SEQUENCE</scope>
    <source>
        <strain evidence="1">1980</strain>
    </source>
</reference>
<dbReference type="Proteomes" id="UP000001312">
    <property type="component" value="Unassembled WGS sequence"/>
</dbReference>
<dbReference type="AlphaFoldDB" id="A7F7C7"/>
<dbReference type="GeneID" id="5481579"/>
<dbReference type="EMBL" id="CH476645">
    <property type="protein sequence ID" value="EDN98648.1"/>
    <property type="molecule type" value="Genomic_DNA"/>
</dbReference>
<dbReference type="InParanoid" id="A7F7C7"/>